<dbReference type="Proteomes" id="UP000006729">
    <property type="component" value="Chromosome 17"/>
</dbReference>
<dbReference type="STRING" id="3694.A0A2K1X402"/>
<dbReference type="InParanoid" id="A0A2K1X402"/>
<dbReference type="EMBL" id="CM009306">
    <property type="protein sequence ID" value="PNS95515.1"/>
    <property type="molecule type" value="Genomic_DNA"/>
</dbReference>
<evidence type="ECO:0000313" key="2">
    <source>
        <dbReference type="Proteomes" id="UP000006729"/>
    </source>
</evidence>
<name>A0A2K1X402_POPTR</name>
<dbReference type="AlphaFoldDB" id="A0A2K1X402"/>
<proteinExistence type="predicted"/>
<reference evidence="1 2" key="1">
    <citation type="journal article" date="2006" name="Science">
        <title>The genome of black cottonwood, Populus trichocarpa (Torr. &amp; Gray).</title>
        <authorList>
            <person name="Tuskan G.A."/>
            <person name="Difazio S."/>
            <person name="Jansson S."/>
            <person name="Bohlmann J."/>
            <person name="Grigoriev I."/>
            <person name="Hellsten U."/>
            <person name="Putnam N."/>
            <person name="Ralph S."/>
            <person name="Rombauts S."/>
            <person name="Salamov A."/>
            <person name="Schein J."/>
            <person name="Sterck L."/>
            <person name="Aerts A."/>
            <person name="Bhalerao R.R."/>
            <person name="Bhalerao R.P."/>
            <person name="Blaudez D."/>
            <person name="Boerjan W."/>
            <person name="Brun A."/>
            <person name="Brunner A."/>
            <person name="Busov V."/>
            <person name="Campbell M."/>
            <person name="Carlson J."/>
            <person name="Chalot M."/>
            <person name="Chapman J."/>
            <person name="Chen G.L."/>
            <person name="Cooper D."/>
            <person name="Coutinho P.M."/>
            <person name="Couturier J."/>
            <person name="Covert S."/>
            <person name="Cronk Q."/>
            <person name="Cunningham R."/>
            <person name="Davis J."/>
            <person name="Degroeve S."/>
            <person name="Dejardin A."/>
            <person name="Depamphilis C."/>
            <person name="Detter J."/>
            <person name="Dirks B."/>
            <person name="Dubchak I."/>
            <person name="Duplessis S."/>
            <person name="Ehlting J."/>
            <person name="Ellis B."/>
            <person name="Gendler K."/>
            <person name="Goodstein D."/>
            <person name="Gribskov M."/>
            <person name="Grimwood J."/>
            <person name="Groover A."/>
            <person name="Gunter L."/>
            <person name="Hamberger B."/>
            <person name="Heinze B."/>
            <person name="Helariutta Y."/>
            <person name="Henrissat B."/>
            <person name="Holligan D."/>
            <person name="Holt R."/>
            <person name="Huang W."/>
            <person name="Islam-Faridi N."/>
            <person name="Jones S."/>
            <person name="Jones-Rhoades M."/>
            <person name="Jorgensen R."/>
            <person name="Joshi C."/>
            <person name="Kangasjarvi J."/>
            <person name="Karlsson J."/>
            <person name="Kelleher C."/>
            <person name="Kirkpatrick R."/>
            <person name="Kirst M."/>
            <person name="Kohler A."/>
            <person name="Kalluri U."/>
            <person name="Larimer F."/>
            <person name="Leebens-Mack J."/>
            <person name="Leple J.C."/>
            <person name="Locascio P."/>
            <person name="Lou Y."/>
            <person name="Lucas S."/>
            <person name="Martin F."/>
            <person name="Montanini B."/>
            <person name="Napoli C."/>
            <person name="Nelson D.R."/>
            <person name="Nelson C."/>
            <person name="Nieminen K."/>
            <person name="Nilsson O."/>
            <person name="Pereda V."/>
            <person name="Peter G."/>
            <person name="Philippe R."/>
            <person name="Pilate G."/>
            <person name="Poliakov A."/>
            <person name="Razumovskaya J."/>
            <person name="Richardson P."/>
            <person name="Rinaldi C."/>
            <person name="Ritland K."/>
            <person name="Rouze P."/>
            <person name="Ryaboy D."/>
            <person name="Schmutz J."/>
            <person name="Schrader J."/>
            <person name="Segerman B."/>
            <person name="Shin H."/>
            <person name="Siddiqui A."/>
            <person name="Sterky F."/>
            <person name="Terry A."/>
            <person name="Tsai C.J."/>
            <person name="Uberbacher E."/>
            <person name="Unneberg P."/>
            <person name="Vahala J."/>
            <person name="Wall K."/>
            <person name="Wessler S."/>
            <person name="Yang G."/>
            <person name="Yin T."/>
            <person name="Douglas C."/>
            <person name="Marra M."/>
            <person name="Sandberg G."/>
            <person name="Van de Peer Y."/>
            <person name="Rokhsar D."/>
        </authorList>
    </citation>
    <scope>NUCLEOTIDE SEQUENCE [LARGE SCALE GENOMIC DNA]</scope>
    <source>
        <strain evidence="2">cv. Nisqually</strain>
    </source>
</reference>
<sequence length="104" mass="12199">MKGHFYILERRRERKEEEKSSSELNHYTIVHTCHTIKKIMMRASNVTLGDSTNKAFYIEVKSEGEKCLAFLQEKRESGPYRNILARLAYQSTYGFDSEVPTFEV</sequence>
<organism evidence="1 2">
    <name type="scientific">Populus trichocarpa</name>
    <name type="common">Western balsam poplar</name>
    <name type="synonym">Populus balsamifera subsp. trichocarpa</name>
    <dbReference type="NCBI Taxonomy" id="3694"/>
    <lineage>
        <taxon>Eukaryota</taxon>
        <taxon>Viridiplantae</taxon>
        <taxon>Streptophyta</taxon>
        <taxon>Embryophyta</taxon>
        <taxon>Tracheophyta</taxon>
        <taxon>Spermatophyta</taxon>
        <taxon>Magnoliopsida</taxon>
        <taxon>eudicotyledons</taxon>
        <taxon>Gunneridae</taxon>
        <taxon>Pentapetalae</taxon>
        <taxon>rosids</taxon>
        <taxon>fabids</taxon>
        <taxon>Malpighiales</taxon>
        <taxon>Salicaceae</taxon>
        <taxon>Saliceae</taxon>
        <taxon>Populus</taxon>
    </lineage>
</organism>
<accession>A0A2K1X402</accession>
<protein>
    <submittedName>
        <fullName evidence="1">Uncharacterized protein</fullName>
    </submittedName>
</protein>
<keyword evidence="2" id="KW-1185">Reference proteome</keyword>
<evidence type="ECO:0000313" key="1">
    <source>
        <dbReference type="EMBL" id="PNS95515.1"/>
    </source>
</evidence>
<gene>
    <name evidence="1" type="ORF">POPTR_017G062300</name>
</gene>